<proteinExistence type="predicted"/>
<name>A0A1I7WAX1_HETBA</name>
<sequence length="75" mass="8736">MEWPSQSPDLNPIEHLWNDVEKEVPRQKPSNIRELEAVIKKAWAQISVQRCANLIDSMPRRCAAVIKNFGYPTKY</sequence>
<reference evidence="2" key="1">
    <citation type="submission" date="2016-11" db="UniProtKB">
        <authorList>
            <consortium name="WormBaseParasite"/>
        </authorList>
    </citation>
    <scope>IDENTIFICATION</scope>
</reference>
<evidence type="ECO:0000313" key="1">
    <source>
        <dbReference type="Proteomes" id="UP000095283"/>
    </source>
</evidence>
<dbReference type="AlphaFoldDB" id="A0A1I7WAX1"/>
<dbReference type="GO" id="GO:0003676">
    <property type="term" value="F:nucleic acid binding"/>
    <property type="evidence" value="ECO:0007669"/>
    <property type="project" value="InterPro"/>
</dbReference>
<evidence type="ECO:0000313" key="2">
    <source>
        <dbReference type="WBParaSite" id="Hba_01820"/>
    </source>
</evidence>
<dbReference type="InterPro" id="IPR036397">
    <property type="entry name" value="RNaseH_sf"/>
</dbReference>
<keyword evidence="1" id="KW-1185">Reference proteome</keyword>
<protein>
    <submittedName>
        <fullName evidence="2">DDE_3 domain-containing protein</fullName>
    </submittedName>
</protein>
<dbReference type="Gene3D" id="3.30.420.10">
    <property type="entry name" value="Ribonuclease H-like superfamily/Ribonuclease H"/>
    <property type="match status" value="1"/>
</dbReference>
<dbReference type="Proteomes" id="UP000095283">
    <property type="component" value="Unplaced"/>
</dbReference>
<accession>A0A1I7WAX1</accession>
<dbReference type="WBParaSite" id="Hba_01820">
    <property type="protein sequence ID" value="Hba_01820"/>
    <property type="gene ID" value="Hba_01820"/>
</dbReference>
<organism evidence="1 2">
    <name type="scientific">Heterorhabditis bacteriophora</name>
    <name type="common">Entomopathogenic nematode worm</name>
    <dbReference type="NCBI Taxonomy" id="37862"/>
    <lineage>
        <taxon>Eukaryota</taxon>
        <taxon>Metazoa</taxon>
        <taxon>Ecdysozoa</taxon>
        <taxon>Nematoda</taxon>
        <taxon>Chromadorea</taxon>
        <taxon>Rhabditida</taxon>
        <taxon>Rhabditina</taxon>
        <taxon>Rhabditomorpha</taxon>
        <taxon>Strongyloidea</taxon>
        <taxon>Heterorhabditidae</taxon>
        <taxon>Heterorhabditis</taxon>
    </lineage>
</organism>